<evidence type="ECO:0000313" key="1">
    <source>
        <dbReference type="EMBL" id="MFM9327888.1"/>
    </source>
</evidence>
<protein>
    <submittedName>
        <fullName evidence="1">Helix-turn-helix domain-containing protein</fullName>
    </submittedName>
</protein>
<sequence length="296" mass="33571">MKKLPRHQEKSLRHTSIAGFRMAMDFYSVHRREVEGGWTYPLHDHPLFELNMALEGEQHFLVDGRDITVGAGDILLLKPGESHSCYTKPGQGMTYLCIHFGVDEPELKLQLGRIGHSLHGPGSPLWEMLYPLLAHLGAPGMMEREIGGNKMKSLSLCLELVSALSRLLADPPEGFLRETGRWDRLAMDIADRIGSFASEQPRLDGEELMKQGIAGIARELGYSPAYCARLFKSVYGVSPRQYLSTVKLREAQLLLLNRELTMEQVAERLGFRDAAHFSKQFKRWTKLSPSEYRHMH</sequence>
<dbReference type="Proteomes" id="UP001631969">
    <property type="component" value="Unassembled WGS sequence"/>
</dbReference>
<accession>A0ACC7NT78</accession>
<comment type="caution">
    <text evidence="1">The sequence shown here is derived from an EMBL/GenBank/DDBJ whole genome shotgun (WGS) entry which is preliminary data.</text>
</comment>
<evidence type="ECO:0000313" key="2">
    <source>
        <dbReference type="Proteomes" id="UP001631969"/>
    </source>
</evidence>
<name>A0ACC7NT78_9BACL</name>
<dbReference type="EMBL" id="JBJURJ010000003">
    <property type="protein sequence ID" value="MFM9327888.1"/>
    <property type="molecule type" value="Genomic_DNA"/>
</dbReference>
<organism evidence="1 2">
    <name type="scientific">Paenibacillus mesotrionivorans</name>
    <dbReference type="NCBI Taxonomy" id="3160968"/>
    <lineage>
        <taxon>Bacteria</taxon>
        <taxon>Bacillati</taxon>
        <taxon>Bacillota</taxon>
        <taxon>Bacilli</taxon>
        <taxon>Bacillales</taxon>
        <taxon>Paenibacillaceae</taxon>
        <taxon>Paenibacillus</taxon>
    </lineage>
</organism>
<keyword evidence="2" id="KW-1185">Reference proteome</keyword>
<gene>
    <name evidence="1" type="ORF">ACI1P1_06170</name>
</gene>
<reference evidence="1" key="1">
    <citation type="submission" date="2024-12" db="EMBL/GenBank/DDBJ databases">
        <authorList>
            <person name="Wu N."/>
        </authorList>
    </citation>
    <scope>NUCLEOTIDE SEQUENCE</scope>
    <source>
        <strain evidence="1">P15</strain>
    </source>
</reference>
<proteinExistence type="predicted"/>